<dbReference type="Pfam" id="PF14774">
    <property type="entry name" value="FAM177"/>
    <property type="match status" value="1"/>
</dbReference>
<keyword evidence="2" id="KW-1185">Reference proteome</keyword>
<comment type="caution">
    <text evidence="1">The sequence shown here is derived from an EMBL/GenBank/DDBJ whole genome shotgun (WGS) entry which is preliminary data.</text>
</comment>
<dbReference type="PANTHER" id="PTHR31206">
    <property type="entry name" value="LP10445P"/>
    <property type="match status" value="1"/>
</dbReference>
<evidence type="ECO:0000313" key="2">
    <source>
        <dbReference type="Proteomes" id="UP001187531"/>
    </source>
</evidence>
<dbReference type="InterPro" id="IPR028260">
    <property type="entry name" value="FAM177"/>
</dbReference>
<dbReference type="PANTHER" id="PTHR31206:SF1">
    <property type="entry name" value="LP10445P"/>
    <property type="match status" value="1"/>
</dbReference>
<evidence type="ECO:0000313" key="1">
    <source>
        <dbReference type="EMBL" id="KAK2706148.1"/>
    </source>
</evidence>
<proteinExistence type="predicted"/>
<dbReference type="Proteomes" id="UP001187531">
    <property type="component" value="Unassembled WGS sequence"/>
</dbReference>
<accession>A0AA88H7A2</accession>
<organism evidence="1 2">
    <name type="scientific">Artemia franciscana</name>
    <name type="common">Brine shrimp</name>
    <name type="synonym">Artemia sanfranciscana</name>
    <dbReference type="NCBI Taxonomy" id="6661"/>
    <lineage>
        <taxon>Eukaryota</taxon>
        <taxon>Metazoa</taxon>
        <taxon>Ecdysozoa</taxon>
        <taxon>Arthropoda</taxon>
        <taxon>Crustacea</taxon>
        <taxon>Branchiopoda</taxon>
        <taxon>Anostraca</taxon>
        <taxon>Artemiidae</taxon>
        <taxon>Artemia</taxon>
    </lineage>
</organism>
<gene>
    <name evidence="1" type="ORF">QYM36_016246</name>
</gene>
<name>A0AA88H7A2_ARTSF</name>
<protein>
    <submittedName>
        <fullName evidence="1">Uncharacterized protein</fullName>
    </submittedName>
</protein>
<sequence length="133" mass="15221">MNTEHSRKKKILHFSDGILEVDEDETDLDSIIVEKTVNSFQENINIRALPWLDWILHMISQAGYKILAACDYAGGALADFFEITSPKYFLEMEAAKEMMKEEEDEQSVIAEKPSWQVNPMIDVISQQPNISNV</sequence>
<dbReference type="EMBL" id="JAVRJZ010000020">
    <property type="protein sequence ID" value="KAK2706148.1"/>
    <property type="molecule type" value="Genomic_DNA"/>
</dbReference>
<reference evidence="1" key="1">
    <citation type="submission" date="2023-07" db="EMBL/GenBank/DDBJ databases">
        <title>Chromosome-level genome assembly of Artemia franciscana.</title>
        <authorList>
            <person name="Jo E."/>
        </authorList>
    </citation>
    <scope>NUCLEOTIDE SEQUENCE</scope>
    <source>
        <tissue evidence="1">Whole body</tissue>
    </source>
</reference>
<dbReference type="AlphaFoldDB" id="A0AA88H7A2"/>